<keyword evidence="4 9" id="KW-0812">Transmembrane</keyword>
<dbReference type="EC" id="3.4.23.36" evidence="9"/>
<organism evidence="13 14">
    <name type="scientific">Hasllibacter halocynthiae</name>
    <dbReference type="NCBI Taxonomy" id="595589"/>
    <lineage>
        <taxon>Bacteria</taxon>
        <taxon>Pseudomonadati</taxon>
        <taxon>Pseudomonadota</taxon>
        <taxon>Alphaproteobacteria</taxon>
        <taxon>Rhodobacterales</taxon>
        <taxon>Roseobacteraceae</taxon>
        <taxon>Hasllibacter</taxon>
    </lineage>
</organism>
<keyword evidence="7 9" id="KW-1133">Transmembrane helix</keyword>
<keyword evidence="6 9" id="KW-0378">Hydrolase</keyword>
<dbReference type="PRINTS" id="PR00781">
    <property type="entry name" value="LIPOSIGPTASE"/>
</dbReference>
<dbReference type="PANTHER" id="PTHR33695:SF1">
    <property type="entry name" value="LIPOPROTEIN SIGNAL PEPTIDASE"/>
    <property type="match status" value="1"/>
</dbReference>
<evidence type="ECO:0000256" key="7">
    <source>
        <dbReference type="ARBA" id="ARBA00022989"/>
    </source>
</evidence>
<gene>
    <name evidence="9" type="primary">lspA</name>
    <name evidence="13" type="ORF">BCF33_2434</name>
</gene>
<comment type="catalytic activity">
    <reaction evidence="9 10">
        <text>Release of signal peptides from bacterial membrane prolipoproteins. Hydrolyzes -Xaa-Yaa-Zaa-|-(S,diacylglyceryl)Cys-, in which Xaa is hydrophobic (preferably Leu), and Yaa (Ala or Ser) and Zaa (Gly or Ala) have small, neutral side chains.</text>
        <dbReference type="EC" id="3.4.23.36"/>
    </reaction>
</comment>
<comment type="caution">
    <text evidence="9">Lacks conserved residue(s) required for the propagation of feature annotation.</text>
</comment>
<feature type="compositionally biased region" description="Basic and acidic residues" evidence="12">
    <location>
        <begin position="173"/>
        <end position="183"/>
    </location>
</feature>
<evidence type="ECO:0000313" key="13">
    <source>
        <dbReference type="EMBL" id="PRY93561.1"/>
    </source>
</evidence>
<feature type="transmembrane region" description="Helical" evidence="9">
    <location>
        <begin position="90"/>
        <end position="110"/>
    </location>
</feature>
<dbReference type="AlphaFoldDB" id="A0A2T0X3Q0"/>
<dbReference type="EMBL" id="PVTT01000002">
    <property type="protein sequence ID" value="PRY93561.1"/>
    <property type="molecule type" value="Genomic_DNA"/>
</dbReference>
<dbReference type="GO" id="GO:0004190">
    <property type="term" value="F:aspartic-type endopeptidase activity"/>
    <property type="evidence" value="ECO:0007669"/>
    <property type="project" value="UniProtKB-UniRule"/>
</dbReference>
<evidence type="ECO:0000256" key="10">
    <source>
        <dbReference type="RuleBase" id="RU000594"/>
    </source>
</evidence>
<evidence type="ECO:0000313" key="14">
    <source>
        <dbReference type="Proteomes" id="UP000238801"/>
    </source>
</evidence>
<keyword evidence="5 9" id="KW-0064">Aspartyl protease</keyword>
<evidence type="ECO:0000256" key="4">
    <source>
        <dbReference type="ARBA" id="ARBA00022692"/>
    </source>
</evidence>
<evidence type="ECO:0000256" key="11">
    <source>
        <dbReference type="RuleBase" id="RU004181"/>
    </source>
</evidence>
<comment type="caution">
    <text evidence="13">The sequence shown here is derived from an EMBL/GenBank/DDBJ whole genome shotgun (WGS) entry which is preliminary data.</text>
</comment>
<dbReference type="GO" id="GO:0006508">
    <property type="term" value="P:proteolysis"/>
    <property type="evidence" value="ECO:0007669"/>
    <property type="project" value="UniProtKB-KW"/>
</dbReference>
<sequence length="183" mass="19272">MRVFLLSAAGIFVLDQATKAWVLFGLGLEERGAIDVLPPFLNLRMAWNRGINFGLLSGHSEALRWGLIGLAVAISLLVTWWVWQGRGSRLFQIAGGVLVGGALGNVVDRVAYGAVADFLNMSCCGIENPYVFNVADIAIVAGAVGLALFPGRPPHGAAGAGARSGAGTPDAVFGREGKRKDRR</sequence>
<comment type="subcellular location">
    <subcellularLocation>
        <location evidence="9">Cell membrane</location>
        <topology evidence="9">Multi-pass membrane protein</topology>
    </subcellularLocation>
</comment>
<evidence type="ECO:0000256" key="9">
    <source>
        <dbReference type="HAMAP-Rule" id="MF_00161"/>
    </source>
</evidence>
<dbReference type="UniPathway" id="UPA00665"/>
<name>A0A2T0X3Q0_9RHOB</name>
<comment type="function">
    <text evidence="9 10">This protein specifically catalyzes the removal of signal peptides from prolipoproteins.</text>
</comment>
<evidence type="ECO:0000256" key="6">
    <source>
        <dbReference type="ARBA" id="ARBA00022801"/>
    </source>
</evidence>
<dbReference type="InterPro" id="IPR001872">
    <property type="entry name" value="Peptidase_A8"/>
</dbReference>
<evidence type="ECO:0000256" key="1">
    <source>
        <dbReference type="ARBA" id="ARBA00006139"/>
    </source>
</evidence>
<keyword evidence="3 9" id="KW-0645">Protease</keyword>
<dbReference type="PROSITE" id="PS00855">
    <property type="entry name" value="SPASE_II"/>
    <property type="match status" value="1"/>
</dbReference>
<dbReference type="RefSeq" id="WP_106161144.1">
    <property type="nucleotide sequence ID" value="NZ_PVTT01000002.1"/>
</dbReference>
<protein>
    <recommendedName>
        <fullName evidence="9">Lipoprotein signal peptidase</fullName>
        <ecNumber evidence="9">3.4.23.36</ecNumber>
    </recommendedName>
    <alternativeName>
        <fullName evidence="9">Prolipoprotein signal peptidase</fullName>
    </alternativeName>
    <alternativeName>
        <fullName evidence="9">Signal peptidase II</fullName>
        <shortName evidence="9">SPase II</shortName>
    </alternativeName>
</protein>
<comment type="similarity">
    <text evidence="1 9 11">Belongs to the peptidase A8 family.</text>
</comment>
<keyword evidence="8 9" id="KW-0472">Membrane</keyword>
<accession>A0A2T0X3Q0</accession>
<reference evidence="13 14" key="1">
    <citation type="submission" date="2018-03" db="EMBL/GenBank/DDBJ databases">
        <title>Genomic Encyclopedia of Archaeal and Bacterial Type Strains, Phase II (KMG-II): from individual species to whole genera.</title>
        <authorList>
            <person name="Goeker M."/>
        </authorList>
    </citation>
    <scope>NUCLEOTIDE SEQUENCE [LARGE SCALE GENOMIC DNA]</scope>
    <source>
        <strain evidence="13 14">DSM 29318</strain>
    </source>
</reference>
<comment type="pathway">
    <text evidence="9">Protein modification; lipoprotein biosynthesis (signal peptide cleavage).</text>
</comment>
<evidence type="ECO:0000256" key="2">
    <source>
        <dbReference type="ARBA" id="ARBA00022475"/>
    </source>
</evidence>
<feature type="active site" evidence="9">
    <location>
        <position position="136"/>
    </location>
</feature>
<dbReference type="Pfam" id="PF01252">
    <property type="entry name" value="Peptidase_A8"/>
    <property type="match status" value="1"/>
</dbReference>
<proteinExistence type="inferred from homology"/>
<dbReference type="OrthoDB" id="9810259at2"/>
<feature type="active site" evidence="9">
    <location>
        <position position="117"/>
    </location>
</feature>
<dbReference type="NCBIfam" id="TIGR00077">
    <property type="entry name" value="lspA"/>
    <property type="match status" value="1"/>
</dbReference>
<feature type="transmembrane region" description="Helical" evidence="9">
    <location>
        <begin position="130"/>
        <end position="149"/>
    </location>
</feature>
<feature type="region of interest" description="Disordered" evidence="12">
    <location>
        <begin position="156"/>
        <end position="183"/>
    </location>
</feature>
<evidence type="ECO:0000256" key="5">
    <source>
        <dbReference type="ARBA" id="ARBA00022750"/>
    </source>
</evidence>
<dbReference type="Proteomes" id="UP000238801">
    <property type="component" value="Unassembled WGS sequence"/>
</dbReference>
<dbReference type="PANTHER" id="PTHR33695">
    <property type="entry name" value="LIPOPROTEIN SIGNAL PEPTIDASE"/>
    <property type="match status" value="1"/>
</dbReference>
<evidence type="ECO:0000256" key="3">
    <source>
        <dbReference type="ARBA" id="ARBA00022670"/>
    </source>
</evidence>
<evidence type="ECO:0000256" key="12">
    <source>
        <dbReference type="SAM" id="MobiDB-lite"/>
    </source>
</evidence>
<dbReference type="HAMAP" id="MF_00161">
    <property type="entry name" value="LspA"/>
    <property type="match status" value="1"/>
</dbReference>
<keyword evidence="2 9" id="KW-1003">Cell membrane</keyword>
<evidence type="ECO:0000256" key="8">
    <source>
        <dbReference type="ARBA" id="ARBA00023136"/>
    </source>
</evidence>
<keyword evidence="14" id="KW-1185">Reference proteome</keyword>
<feature type="transmembrane region" description="Helical" evidence="9">
    <location>
        <begin position="62"/>
        <end position="83"/>
    </location>
</feature>
<dbReference type="GO" id="GO:0005886">
    <property type="term" value="C:plasma membrane"/>
    <property type="evidence" value="ECO:0007669"/>
    <property type="project" value="UniProtKB-SubCell"/>
</dbReference>